<sequence>MNLDKHIGRAVEMIYEDRNHKITQRQVTIRSLRGDRVIVFDHGSGEPRSFKADRVLAAEPVRRHV</sequence>
<dbReference type="RefSeq" id="WP_277528925.1">
    <property type="nucleotide sequence ID" value="NZ_JAPDIA010000001.1"/>
</dbReference>
<organism evidence="1 2">
    <name type="scientific">Cohnella rhizosphaerae</name>
    <dbReference type="NCBI Taxonomy" id="1457232"/>
    <lineage>
        <taxon>Bacteria</taxon>
        <taxon>Bacillati</taxon>
        <taxon>Bacillota</taxon>
        <taxon>Bacilli</taxon>
        <taxon>Bacillales</taxon>
        <taxon>Paenibacillaceae</taxon>
        <taxon>Cohnella</taxon>
    </lineage>
</organism>
<dbReference type="EMBL" id="JAPDIA010000001">
    <property type="protein sequence ID" value="MDG0808442.1"/>
    <property type="molecule type" value="Genomic_DNA"/>
</dbReference>
<dbReference type="AlphaFoldDB" id="A0A9X4KPP3"/>
<proteinExistence type="predicted"/>
<comment type="caution">
    <text evidence="1">The sequence shown here is derived from an EMBL/GenBank/DDBJ whole genome shotgun (WGS) entry which is preliminary data.</text>
</comment>
<keyword evidence="2" id="KW-1185">Reference proteome</keyword>
<accession>A0A9X4KPP3</accession>
<evidence type="ECO:0000313" key="1">
    <source>
        <dbReference type="EMBL" id="MDG0808442.1"/>
    </source>
</evidence>
<name>A0A9X4KPP3_9BACL</name>
<gene>
    <name evidence="1" type="ORF">OMP40_02710</name>
</gene>
<dbReference type="Proteomes" id="UP001153404">
    <property type="component" value="Unassembled WGS sequence"/>
</dbReference>
<protein>
    <submittedName>
        <fullName evidence="1">Uncharacterized protein</fullName>
    </submittedName>
</protein>
<reference evidence="1" key="1">
    <citation type="submission" date="2022-10" db="EMBL/GenBank/DDBJ databases">
        <title>Comparative genomic analysis of Cohnella hashimotonis sp. nov., isolated from the International Space Station.</title>
        <authorList>
            <person name="Simpson A."/>
            <person name="Venkateswaran K."/>
        </authorList>
    </citation>
    <scope>NUCLEOTIDE SEQUENCE</scope>
    <source>
        <strain evidence="1">DSM 28161</strain>
    </source>
</reference>
<evidence type="ECO:0000313" key="2">
    <source>
        <dbReference type="Proteomes" id="UP001153404"/>
    </source>
</evidence>